<evidence type="ECO:0000313" key="3">
    <source>
        <dbReference type="Proteomes" id="UP000008066"/>
    </source>
</evidence>
<accession>G0RZN1</accession>
<gene>
    <name evidence="2" type="ORF">CTHT_0003550</name>
</gene>
<feature type="compositionally biased region" description="Low complexity" evidence="1">
    <location>
        <begin position="119"/>
        <end position="131"/>
    </location>
</feature>
<dbReference type="GeneID" id="18254393"/>
<dbReference type="AlphaFoldDB" id="G0RZN1"/>
<dbReference type="OrthoDB" id="5405654at2759"/>
<keyword evidence="3" id="KW-1185">Reference proteome</keyword>
<dbReference type="EMBL" id="GL988032">
    <property type="protein sequence ID" value="EGS23659.1"/>
    <property type="molecule type" value="Genomic_DNA"/>
</dbReference>
<feature type="region of interest" description="Disordered" evidence="1">
    <location>
        <begin position="265"/>
        <end position="299"/>
    </location>
</feature>
<reference evidence="2 3" key="1">
    <citation type="journal article" date="2011" name="Cell">
        <title>Insight into structure and assembly of the nuclear pore complex by utilizing the genome of a eukaryotic thermophile.</title>
        <authorList>
            <person name="Amlacher S."/>
            <person name="Sarges P."/>
            <person name="Flemming D."/>
            <person name="van Noort V."/>
            <person name="Kunze R."/>
            <person name="Devos D.P."/>
            <person name="Arumugam M."/>
            <person name="Bork P."/>
            <person name="Hurt E."/>
        </authorList>
    </citation>
    <scope>NUCLEOTIDE SEQUENCE [LARGE SCALE GENOMIC DNA]</scope>
    <source>
        <strain evidence="3">DSM 1495 / CBS 144.50 / IMI 039719</strain>
    </source>
</reference>
<feature type="compositionally biased region" description="Low complexity" evidence="1">
    <location>
        <begin position="275"/>
        <end position="291"/>
    </location>
</feature>
<dbReference type="OMA" id="FLKCMQL"/>
<feature type="region of interest" description="Disordered" evidence="1">
    <location>
        <begin position="319"/>
        <end position="342"/>
    </location>
</feature>
<evidence type="ECO:0000256" key="1">
    <source>
        <dbReference type="SAM" id="MobiDB-lite"/>
    </source>
</evidence>
<evidence type="ECO:0000313" key="2">
    <source>
        <dbReference type="EMBL" id="EGS23659.1"/>
    </source>
</evidence>
<dbReference type="HOGENOM" id="CLU_042426_0_0_1"/>
<dbReference type="PANTHER" id="PTHR42053">
    <property type="match status" value="1"/>
</dbReference>
<name>G0RZN1_CHATD</name>
<feature type="compositionally biased region" description="Polar residues" evidence="1">
    <location>
        <begin position="132"/>
        <end position="141"/>
    </location>
</feature>
<feature type="region of interest" description="Disordered" evidence="1">
    <location>
        <begin position="106"/>
        <end position="226"/>
    </location>
</feature>
<sequence>MSAKPTLKLSTPVTANFPSCSRSDSEPLRSAVSLPSAIPLGTPLSTVSRSPAFRDPIIHSAGLPSAGLPSANPLSATLKWEQELQKTPITPPLAYLDFLKTVPLASPSLASPPLPAKPPLNRTSTVSTTSSNQSNESFGSTESEDPSARDNDDDTISSPSTTASDFSCECDEAKVKEEEDETNSTINSPKADSKGTSRPNPSRCGPTLPLSAPPIGPSGLPSMRLPVSPAVSTSILHSPRTPLTSTSVRPVFDWEAALKLRKMSEISGTKRPADSDAPSANTSPSTPASASCFGPAWKDSKGTTIRHIREVVTRTVTYHTPRMGPAPKGKRRKIDAETAVKS</sequence>
<dbReference type="KEGG" id="cthr:CTHT_0003550"/>
<dbReference type="RefSeq" id="XP_006690901.1">
    <property type="nucleotide sequence ID" value="XM_006690838.1"/>
</dbReference>
<organism evidence="3">
    <name type="scientific">Chaetomium thermophilum (strain DSM 1495 / CBS 144.50 / IMI 039719)</name>
    <name type="common">Thermochaetoides thermophila</name>
    <dbReference type="NCBI Taxonomy" id="759272"/>
    <lineage>
        <taxon>Eukaryota</taxon>
        <taxon>Fungi</taxon>
        <taxon>Dikarya</taxon>
        <taxon>Ascomycota</taxon>
        <taxon>Pezizomycotina</taxon>
        <taxon>Sordariomycetes</taxon>
        <taxon>Sordariomycetidae</taxon>
        <taxon>Sordariales</taxon>
        <taxon>Chaetomiaceae</taxon>
        <taxon>Thermochaetoides</taxon>
    </lineage>
</organism>
<dbReference type="Proteomes" id="UP000008066">
    <property type="component" value="Unassembled WGS sequence"/>
</dbReference>
<feature type="compositionally biased region" description="Polar residues" evidence="1">
    <location>
        <begin position="156"/>
        <end position="165"/>
    </location>
</feature>
<dbReference type="eggNOG" id="ENOG502SFH4">
    <property type="taxonomic scope" value="Eukaryota"/>
</dbReference>
<feature type="compositionally biased region" description="Polar residues" evidence="1">
    <location>
        <begin position="183"/>
        <end position="200"/>
    </location>
</feature>
<proteinExistence type="predicted"/>
<dbReference type="PANTHER" id="PTHR42053:SF1">
    <property type="match status" value="1"/>
</dbReference>
<protein>
    <submittedName>
        <fullName evidence="2">Uncharacterized protein</fullName>
    </submittedName>
</protein>